<organism evidence="5 6">
    <name type="scientific">Cyclostephanos tholiformis</name>
    <dbReference type="NCBI Taxonomy" id="382380"/>
    <lineage>
        <taxon>Eukaryota</taxon>
        <taxon>Sar</taxon>
        <taxon>Stramenopiles</taxon>
        <taxon>Ochrophyta</taxon>
        <taxon>Bacillariophyta</taxon>
        <taxon>Coscinodiscophyceae</taxon>
        <taxon>Thalassiosirophycidae</taxon>
        <taxon>Stephanodiscales</taxon>
        <taxon>Stephanodiscaceae</taxon>
        <taxon>Cyclostephanos</taxon>
    </lineage>
</organism>
<dbReference type="EMBL" id="JALLPB020000420">
    <property type="protein sequence ID" value="KAL3809303.1"/>
    <property type="molecule type" value="Genomic_DNA"/>
</dbReference>
<accession>A0ABD3R925</accession>
<keyword evidence="3" id="KW-1133">Transmembrane helix</keyword>
<evidence type="ECO:0008006" key="7">
    <source>
        <dbReference type="Google" id="ProtNLM"/>
    </source>
</evidence>
<dbReference type="GO" id="GO:0016020">
    <property type="term" value="C:membrane"/>
    <property type="evidence" value="ECO:0007669"/>
    <property type="project" value="UniProtKB-SubCell"/>
</dbReference>
<evidence type="ECO:0000256" key="4">
    <source>
        <dbReference type="SAM" id="MobiDB-lite"/>
    </source>
</evidence>
<evidence type="ECO:0000256" key="2">
    <source>
        <dbReference type="ARBA" id="ARBA00022692"/>
    </source>
</evidence>
<keyword evidence="3" id="KW-0472">Membrane</keyword>
<dbReference type="Pfam" id="PF13704">
    <property type="entry name" value="Glyco_tranf_2_4"/>
    <property type="match status" value="1"/>
</dbReference>
<dbReference type="PANTHER" id="PTHR21461">
    <property type="entry name" value="GLYCOSYLTRANSFERASE FAMILY 92 PROTEIN"/>
    <property type="match status" value="1"/>
</dbReference>
<comment type="caution">
    <text evidence="5">The sequence shown here is derived from an EMBL/GenBank/DDBJ whole genome shotgun (WGS) entry which is preliminary data.</text>
</comment>
<dbReference type="AlphaFoldDB" id="A0ABD3R925"/>
<keyword evidence="2" id="KW-0812">Transmembrane</keyword>
<evidence type="ECO:0000256" key="3">
    <source>
        <dbReference type="ARBA" id="ARBA00022989"/>
    </source>
</evidence>
<comment type="subcellular location">
    <subcellularLocation>
        <location evidence="1">Membrane</location>
        <topology evidence="1">Single-pass membrane protein</topology>
    </subcellularLocation>
</comment>
<feature type="compositionally biased region" description="Basic and acidic residues" evidence="4">
    <location>
        <begin position="69"/>
        <end position="80"/>
    </location>
</feature>
<feature type="region of interest" description="Disordered" evidence="4">
    <location>
        <begin position="41"/>
        <end position="102"/>
    </location>
</feature>
<evidence type="ECO:0000313" key="5">
    <source>
        <dbReference type="EMBL" id="KAL3809303.1"/>
    </source>
</evidence>
<evidence type="ECO:0000313" key="6">
    <source>
        <dbReference type="Proteomes" id="UP001530377"/>
    </source>
</evidence>
<keyword evidence="6" id="KW-1185">Reference proteome</keyword>
<reference evidence="5 6" key="1">
    <citation type="submission" date="2024-10" db="EMBL/GenBank/DDBJ databases">
        <title>Updated reference genomes for cyclostephanoid diatoms.</title>
        <authorList>
            <person name="Roberts W.R."/>
            <person name="Alverson A.J."/>
        </authorList>
    </citation>
    <scope>NUCLEOTIDE SEQUENCE [LARGE SCALE GENOMIC DNA]</scope>
    <source>
        <strain evidence="5 6">AJA228-03</strain>
    </source>
</reference>
<dbReference type="Proteomes" id="UP001530377">
    <property type="component" value="Unassembled WGS sequence"/>
</dbReference>
<dbReference type="PANTHER" id="PTHR21461:SF69">
    <property type="entry name" value="GLYCOSYLTRANSFERASE FAMILY 92 PROTEIN"/>
    <property type="match status" value="1"/>
</dbReference>
<protein>
    <recommendedName>
        <fullName evidence="7">Glycosyltransferase family 92 protein</fullName>
    </recommendedName>
</protein>
<proteinExistence type="predicted"/>
<name>A0ABD3R925_9STRA</name>
<gene>
    <name evidence="5" type="ORF">ACHAXA_009427</name>
</gene>
<evidence type="ECO:0000256" key="1">
    <source>
        <dbReference type="ARBA" id="ARBA00004167"/>
    </source>
</evidence>
<sequence length="427" mass="48918">MNAKCCYLSLKRKAVLCILAVLSTVGIVITLLLAATVASSKWGGDVPSSDAPWSDGPRRNLSEAPVIDDVNRTERDDAANRTEPPWTALPMEEERPKKKEQKDLRPTGVVYEFIPPPPINATARARLRRQFPNLADLDRSALTSAALCGIVKDAEPYLDEWVDYNFGLGFHTIYLVDNSADHELRNWQDRRRNSGYSVRVIPKPGTHRQMYSYHICASEFKNDHAYMAFFDVDEYLVLKKHDTVDDFLRDHLPKGALQISWYIFGTNSRDMYSPLPVTKRFTLRDGTSESDRHPSEWHNVKAILKLSDYGQYPKSPHSMTTNKRTAGSEKAWIDTNGKSNFDSIGSVNYDRPVDIAVLHHYKYLSSKEFRWKSCTRKTVDDKYKDCDVTRNVTRTPYVGSIHDDSAWRTLKKNVPKYAAFDEFEDFM</sequence>
<feature type="compositionally biased region" description="Basic and acidic residues" evidence="4">
    <location>
        <begin position="92"/>
        <end position="102"/>
    </location>
</feature>